<dbReference type="InterPro" id="IPR008930">
    <property type="entry name" value="Terpenoid_cyclase/PrenylTrfase"/>
</dbReference>
<dbReference type="GO" id="GO:0046872">
    <property type="term" value="F:metal ion binding"/>
    <property type="evidence" value="ECO:0007669"/>
    <property type="project" value="UniProtKB-KW"/>
</dbReference>
<organism evidence="9 10">
    <name type="scientific">Cryptococcus amylolentus CBS 6039</name>
    <dbReference type="NCBI Taxonomy" id="1295533"/>
    <lineage>
        <taxon>Eukaryota</taxon>
        <taxon>Fungi</taxon>
        <taxon>Dikarya</taxon>
        <taxon>Basidiomycota</taxon>
        <taxon>Agaricomycotina</taxon>
        <taxon>Tremellomycetes</taxon>
        <taxon>Tremellales</taxon>
        <taxon>Cryptococcaceae</taxon>
        <taxon>Cryptococcus</taxon>
    </lineage>
</organism>
<evidence type="ECO:0000256" key="3">
    <source>
        <dbReference type="ARBA" id="ARBA00022602"/>
    </source>
</evidence>
<dbReference type="GeneID" id="30151680"/>
<gene>
    <name evidence="9" type="ORF">L202_00371</name>
</gene>
<evidence type="ECO:0000256" key="2">
    <source>
        <dbReference type="ARBA" id="ARBA00010497"/>
    </source>
</evidence>
<name>A0A1E3I994_9TREE</name>
<dbReference type="GO" id="GO:0004662">
    <property type="term" value="F:CAAX-protein geranylgeranyltransferase activity"/>
    <property type="evidence" value="ECO:0007669"/>
    <property type="project" value="TreeGrafter"/>
</dbReference>
<dbReference type="PANTHER" id="PTHR11774">
    <property type="entry name" value="GERANYLGERANYL TRANSFERASE TYPE BETA SUBUNIT"/>
    <property type="match status" value="1"/>
</dbReference>
<dbReference type="OrthoDB" id="24893at2759"/>
<dbReference type="GO" id="GO:0005953">
    <property type="term" value="C:CAAX-protein geranylgeranyltransferase complex"/>
    <property type="evidence" value="ECO:0007669"/>
    <property type="project" value="TreeGrafter"/>
</dbReference>
<comment type="similarity">
    <text evidence="2">Belongs to the protein prenyltransferase subunit beta family.</text>
</comment>
<dbReference type="EMBL" id="AWGJ01000001">
    <property type="protein sequence ID" value="ODN84416.1"/>
    <property type="molecule type" value="Genomic_DNA"/>
</dbReference>
<dbReference type="Gene3D" id="1.50.10.20">
    <property type="match status" value="1"/>
</dbReference>
<keyword evidence="7" id="KW-0862">Zinc</keyword>
<dbReference type="Pfam" id="PF00432">
    <property type="entry name" value="Prenyltrans"/>
    <property type="match status" value="1"/>
</dbReference>
<dbReference type="RefSeq" id="XP_018998219.1">
    <property type="nucleotide sequence ID" value="XM_019133514.1"/>
</dbReference>
<evidence type="ECO:0000259" key="8">
    <source>
        <dbReference type="Pfam" id="PF00432"/>
    </source>
</evidence>
<comment type="cofactor">
    <cofactor evidence="1">
        <name>Zn(2+)</name>
        <dbReference type="ChEBI" id="CHEBI:29105"/>
    </cofactor>
</comment>
<keyword evidence="6" id="KW-0677">Repeat</keyword>
<protein>
    <recommendedName>
        <fullName evidence="8">Prenyltransferase alpha-alpha toroid domain-containing protein</fullName>
    </recommendedName>
</protein>
<evidence type="ECO:0000256" key="4">
    <source>
        <dbReference type="ARBA" id="ARBA00022679"/>
    </source>
</evidence>
<dbReference type="PANTHER" id="PTHR11774:SF4">
    <property type="entry name" value="GERANYLGERANYL TRANSFERASE TYPE-1 SUBUNIT BETA"/>
    <property type="match status" value="1"/>
</dbReference>
<keyword evidence="4" id="KW-0808">Transferase</keyword>
<proteinExistence type="inferred from homology"/>
<accession>A0A1E3I994</accession>
<evidence type="ECO:0000256" key="1">
    <source>
        <dbReference type="ARBA" id="ARBA00001947"/>
    </source>
</evidence>
<comment type="caution">
    <text evidence="9">The sequence shown here is derived from an EMBL/GenBank/DDBJ whole genome shotgun (WGS) entry which is preliminary data.</text>
</comment>
<dbReference type="InterPro" id="IPR001330">
    <property type="entry name" value="Prenyltrans"/>
</dbReference>
<keyword evidence="5" id="KW-0479">Metal-binding</keyword>
<sequence length="364" mass="40001">MSSMDTMEPPRQSTFKRNAHINYFRRCLMALPTAAEGHDSNRITIAYFCLSALDLLGALQDKTSEEQRNGWIDWIWTLQAPHGGFRGSTYMTTPNASTSPAHLPSTYTALLSLAILRAPLDRLDRAGLVAFVRSCQSPNGSFSPTADSYTLGGFQSDARMAYCACAVSNMIGDMSGIDVPLLRQWIESCRTWEGGYGSRPGVIEAQGGTTYCSLTSLSLLDQDSSHSTLSLSSLDQRSQNDSTRWLVSRQIGGFQGRPGKLEDVCYSFWCGGALNVLGHGNLISHAENQDFLLSSQSPFGGFGKEPEDYPDPFHSYLALAALSLSSLESSVEQASLGLRELDVKWNCSRETARYLLEEIRRIKS</sequence>
<evidence type="ECO:0000256" key="5">
    <source>
        <dbReference type="ARBA" id="ARBA00022723"/>
    </source>
</evidence>
<evidence type="ECO:0000313" key="10">
    <source>
        <dbReference type="Proteomes" id="UP000094065"/>
    </source>
</evidence>
<evidence type="ECO:0000313" key="9">
    <source>
        <dbReference type="EMBL" id="ODN84416.1"/>
    </source>
</evidence>
<dbReference type="AlphaFoldDB" id="A0A1E3I994"/>
<reference evidence="9 10" key="1">
    <citation type="submission" date="2016-06" db="EMBL/GenBank/DDBJ databases">
        <title>Evolution of pathogenesis and genome organization in the Tremellales.</title>
        <authorList>
            <person name="Cuomo C."/>
            <person name="Litvintseva A."/>
            <person name="Heitman J."/>
            <person name="Chen Y."/>
            <person name="Sun S."/>
            <person name="Springer D."/>
            <person name="Dromer F."/>
            <person name="Young S."/>
            <person name="Zeng Q."/>
            <person name="Chapman S."/>
            <person name="Gujja S."/>
            <person name="Saif S."/>
            <person name="Birren B."/>
        </authorList>
    </citation>
    <scope>NUCLEOTIDE SEQUENCE [LARGE SCALE GENOMIC DNA]</scope>
    <source>
        <strain evidence="9 10">CBS 6039</strain>
    </source>
</reference>
<dbReference type="InterPro" id="IPR045089">
    <property type="entry name" value="PGGT1B-like"/>
</dbReference>
<dbReference type="STRING" id="1295533.A0A1E3I994"/>
<evidence type="ECO:0000256" key="7">
    <source>
        <dbReference type="ARBA" id="ARBA00022833"/>
    </source>
</evidence>
<keyword evidence="3" id="KW-0637">Prenyltransferase</keyword>
<dbReference type="Proteomes" id="UP000094065">
    <property type="component" value="Unassembled WGS sequence"/>
</dbReference>
<dbReference type="SUPFAM" id="SSF48239">
    <property type="entry name" value="Terpenoid cyclases/Protein prenyltransferases"/>
    <property type="match status" value="1"/>
</dbReference>
<evidence type="ECO:0000256" key="6">
    <source>
        <dbReference type="ARBA" id="ARBA00022737"/>
    </source>
</evidence>
<feature type="domain" description="Prenyltransferase alpha-alpha toroid" evidence="8">
    <location>
        <begin position="15"/>
        <end position="328"/>
    </location>
</feature>
<keyword evidence="10" id="KW-1185">Reference proteome</keyword>